<accession>A0A6A4FGE7</accession>
<evidence type="ECO:0000313" key="4">
    <source>
        <dbReference type="EMBL" id="KAE9333999.1"/>
    </source>
</evidence>
<dbReference type="GO" id="GO:0008270">
    <property type="term" value="F:zinc ion binding"/>
    <property type="evidence" value="ECO:0007669"/>
    <property type="project" value="UniProtKB-KW"/>
</dbReference>
<keyword evidence="1" id="KW-0862">Zinc</keyword>
<keyword evidence="5" id="KW-1185">Reference proteome</keyword>
<evidence type="ECO:0000259" key="3">
    <source>
        <dbReference type="PROSITE" id="PS50158"/>
    </source>
</evidence>
<feature type="compositionally biased region" description="Polar residues" evidence="2">
    <location>
        <begin position="367"/>
        <end position="378"/>
    </location>
</feature>
<feature type="compositionally biased region" description="Basic residues" evidence="2">
    <location>
        <begin position="390"/>
        <end position="404"/>
    </location>
</feature>
<sequence length="667" mass="72600">MVKTKTKRNDEDDESSGDETGARRSASDVPRNEDGELGVTGQEPALLGEATRAPSAVVDTPSAEESPASRPTHPPSNKAPSKSLSSPATEKTAEMHAITSAVYQLTTMVASLQSSAVETGNEIRNETMNKMRNETRVEMRSDTMNDERDDETAPTSPVDARGDDELGTTPMRGATADGQPFPARATPTAAVPADPGMALNAGTPMTDGANEDDLQTITTVLRGFAGQLVGLREAVNSAVTAERRRRRTGQRRRLRRGRRRRQCRQRRRCRRRRQRRLVMMTGTSDAAKGGGRKTTHHGRRRGGERTERCRTAGTEPEPSDDRSSNSDDASVAVSPRAASATSPARTTAKTAEKSDDEGTDAMDDGNGNASARRTGSDLSDSHDARAPRTLNRRRSRPHRRSRCRRGLTVSTWPCWALWSLDGAASPTSPSKKPVKQSPKWRTLEEAADKATELDDPMGNVAQGMINIGGPLHTEMIGGASGEARLRSEVEHVALFTNPQGVHNAYSVTWDPPAGHAWNGKYWYEPMKTVRKSKTADSQAETKKPATKAKTRKEAVTSSSDKSDERPRRKKVKAAVKQATGRERSDSRSGSERRRGADGRQASNTPCYMCEQAGHWAAHCPTGRFACNQNGRVARECPNADAKARNASYVQQREAKSKTTAENRGLTP</sequence>
<feature type="compositionally biased region" description="Polar residues" evidence="2">
    <location>
        <begin position="78"/>
        <end position="89"/>
    </location>
</feature>
<dbReference type="GO" id="GO:0003676">
    <property type="term" value="F:nucleic acid binding"/>
    <property type="evidence" value="ECO:0007669"/>
    <property type="project" value="InterPro"/>
</dbReference>
<feature type="compositionally biased region" description="Basic and acidic residues" evidence="2">
    <location>
        <begin position="20"/>
        <end position="34"/>
    </location>
</feature>
<dbReference type="SUPFAM" id="SSF57756">
    <property type="entry name" value="Retrovirus zinc finger-like domains"/>
    <property type="match status" value="1"/>
</dbReference>
<feature type="compositionally biased region" description="Basic and acidic residues" evidence="2">
    <location>
        <begin position="579"/>
        <end position="597"/>
    </location>
</feature>
<dbReference type="Proteomes" id="UP000434957">
    <property type="component" value="Unassembled WGS sequence"/>
</dbReference>
<protein>
    <recommendedName>
        <fullName evidence="3">CCHC-type domain-containing protein</fullName>
    </recommendedName>
</protein>
<feature type="region of interest" description="Disordered" evidence="2">
    <location>
        <begin position="117"/>
        <end position="194"/>
    </location>
</feature>
<organism evidence="4 5">
    <name type="scientific">Phytophthora rubi</name>
    <dbReference type="NCBI Taxonomy" id="129364"/>
    <lineage>
        <taxon>Eukaryota</taxon>
        <taxon>Sar</taxon>
        <taxon>Stramenopiles</taxon>
        <taxon>Oomycota</taxon>
        <taxon>Peronosporomycetes</taxon>
        <taxon>Peronosporales</taxon>
        <taxon>Peronosporaceae</taxon>
        <taxon>Phytophthora</taxon>
    </lineage>
</organism>
<dbReference type="AlphaFoldDB" id="A0A6A4FGE7"/>
<feature type="compositionally biased region" description="Basic residues" evidence="2">
    <location>
        <begin position="243"/>
        <end position="276"/>
    </location>
</feature>
<keyword evidence="1" id="KW-0479">Metal-binding</keyword>
<dbReference type="Gene3D" id="4.10.60.10">
    <property type="entry name" value="Zinc finger, CCHC-type"/>
    <property type="match status" value="1"/>
</dbReference>
<feature type="domain" description="CCHC-type" evidence="3">
    <location>
        <begin position="606"/>
        <end position="620"/>
    </location>
</feature>
<evidence type="ECO:0000256" key="1">
    <source>
        <dbReference type="PROSITE-ProRule" id="PRU00047"/>
    </source>
</evidence>
<feature type="compositionally biased region" description="Basic residues" evidence="2">
    <location>
        <begin position="290"/>
        <end position="300"/>
    </location>
</feature>
<feature type="region of interest" description="Disordered" evidence="2">
    <location>
        <begin position="1"/>
        <end position="93"/>
    </location>
</feature>
<feature type="compositionally biased region" description="Low complexity" evidence="2">
    <location>
        <begin position="180"/>
        <end position="194"/>
    </location>
</feature>
<keyword evidence="1" id="KW-0863">Zinc-finger</keyword>
<dbReference type="PROSITE" id="PS50158">
    <property type="entry name" value="ZF_CCHC"/>
    <property type="match status" value="1"/>
</dbReference>
<dbReference type="EMBL" id="QXFT01000877">
    <property type="protein sequence ID" value="KAE9333999.1"/>
    <property type="molecule type" value="Genomic_DNA"/>
</dbReference>
<feature type="compositionally biased region" description="Basic and acidic residues" evidence="2">
    <location>
        <begin position="301"/>
        <end position="310"/>
    </location>
</feature>
<gene>
    <name evidence="4" type="ORF">PR003_g13740</name>
</gene>
<evidence type="ECO:0000313" key="5">
    <source>
        <dbReference type="Proteomes" id="UP000434957"/>
    </source>
</evidence>
<proteinExistence type="predicted"/>
<comment type="caution">
    <text evidence="4">The sequence shown here is derived from an EMBL/GenBank/DDBJ whole genome shotgun (WGS) entry which is preliminary data.</text>
</comment>
<reference evidence="4 5" key="1">
    <citation type="submission" date="2018-08" db="EMBL/GenBank/DDBJ databases">
        <title>Genomic investigation of the strawberry pathogen Phytophthora fragariae indicates pathogenicity is determined by transcriptional variation in three key races.</title>
        <authorList>
            <person name="Adams T.M."/>
            <person name="Armitage A.D."/>
            <person name="Sobczyk M.K."/>
            <person name="Bates H.J."/>
            <person name="Dunwell J.M."/>
            <person name="Nellist C.F."/>
            <person name="Harrison R.J."/>
        </authorList>
    </citation>
    <scope>NUCLEOTIDE SEQUENCE [LARGE SCALE GENOMIC DNA]</scope>
    <source>
        <strain evidence="4 5">SCRP333</strain>
    </source>
</reference>
<feature type="compositionally biased region" description="Basic and acidic residues" evidence="2">
    <location>
        <begin position="121"/>
        <end position="146"/>
    </location>
</feature>
<feature type="region of interest" description="Disordered" evidence="2">
    <location>
        <begin position="240"/>
        <end position="404"/>
    </location>
</feature>
<feature type="compositionally biased region" description="Low complexity" evidence="2">
    <location>
        <begin position="326"/>
        <end position="349"/>
    </location>
</feature>
<dbReference type="SMART" id="SM00343">
    <property type="entry name" value="ZnF_C2HC"/>
    <property type="match status" value="2"/>
</dbReference>
<name>A0A6A4FGE7_9STRA</name>
<evidence type="ECO:0000256" key="2">
    <source>
        <dbReference type="SAM" id="MobiDB-lite"/>
    </source>
</evidence>
<feature type="region of interest" description="Disordered" evidence="2">
    <location>
        <begin position="531"/>
        <end position="603"/>
    </location>
</feature>
<dbReference type="InterPro" id="IPR036875">
    <property type="entry name" value="Znf_CCHC_sf"/>
</dbReference>
<feature type="region of interest" description="Disordered" evidence="2">
    <location>
        <begin position="637"/>
        <end position="667"/>
    </location>
</feature>
<dbReference type="InterPro" id="IPR001878">
    <property type="entry name" value="Znf_CCHC"/>
</dbReference>
<feature type="compositionally biased region" description="Acidic residues" evidence="2">
    <location>
        <begin position="354"/>
        <end position="363"/>
    </location>
</feature>